<dbReference type="RefSeq" id="XP_002767719.1">
    <property type="nucleotide sequence ID" value="XM_002767673.1"/>
</dbReference>
<gene>
    <name evidence="3" type="ORF">Pmar_PMAR027781</name>
</gene>
<dbReference type="InterPro" id="IPR050951">
    <property type="entry name" value="Retrovirus_Pol_polyprotein"/>
</dbReference>
<sequence length="360" mass="40160">MTRPPSHAELLDAQAAENIDCDASPKFDVHDDLVYYDGVPYLPASLRQQVILMLHQSLLHPGRASTSSTLKEYFRFPNLDSEVEDALESCPDQVCKRERKKTFPLNTDTCRRLATKPWSCVGVDITYVYSVPVLSCICEFSRFAAVRVLRVCEAYNRTVHGSTQQTPLERLFGRKLRLGAEPPCRVPPAVGVSPFEVEQEVWVLKPTEQRRAGARFLTGAYKITTTTPFASRVRSVDHPGRGELVVTNDRLIPKAKDADIQQEDSSMSDDHSFYLSSDDTLSVFSYNPIEDVHEQLADQDNGIPEVAESPHALSNDGIEGHGPSTTIGPRDRHPPVRFVPGGDPRELSFDKDGYPIEPQP</sequence>
<accession>C5LS75</accession>
<feature type="domain" description="Integrase zinc-binding" evidence="2">
    <location>
        <begin position="43"/>
        <end position="92"/>
    </location>
</feature>
<dbReference type="Proteomes" id="UP000007800">
    <property type="component" value="Unassembled WGS sequence"/>
</dbReference>
<keyword evidence="4" id="KW-1185">Reference proteome</keyword>
<evidence type="ECO:0000313" key="4">
    <source>
        <dbReference type="Proteomes" id="UP000007800"/>
    </source>
</evidence>
<feature type="compositionally biased region" description="Basic and acidic residues" evidence="1">
    <location>
        <begin position="343"/>
        <end position="354"/>
    </location>
</feature>
<name>C5LS75_PERM5</name>
<dbReference type="OrthoDB" id="5918296at2759"/>
<dbReference type="PANTHER" id="PTHR37984">
    <property type="entry name" value="PROTEIN CBG26694"/>
    <property type="match status" value="1"/>
</dbReference>
<protein>
    <recommendedName>
        <fullName evidence="2">Integrase zinc-binding domain-containing protein</fullName>
    </recommendedName>
</protein>
<dbReference type="Gene3D" id="1.10.340.70">
    <property type="match status" value="1"/>
</dbReference>
<dbReference type="EMBL" id="GG685043">
    <property type="protein sequence ID" value="EER00437.1"/>
    <property type="molecule type" value="Genomic_DNA"/>
</dbReference>
<proteinExistence type="predicted"/>
<evidence type="ECO:0000313" key="3">
    <source>
        <dbReference type="EMBL" id="EER00437.1"/>
    </source>
</evidence>
<feature type="region of interest" description="Disordered" evidence="1">
    <location>
        <begin position="305"/>
        <end position="360"/>
    </location>
</feature>
<dbReference type="GeneID" id="9050209"/>
<dbReference type="PANTHER" id="PTHR37984:SF5">
    <property type="entry name" value="PROTEIN NYNRIN-LIKE"/>
    <property type="match status" value="1"/>
</dbReference>
<reference evidence="3 4" key="1">
    <citation type="submission" date="2008-07" db="EMBL/GenBank/DDBJ databases">
        <authorList>
            <person name="El-Sayed N."/>
            <person name="Caler E."/>
            <person name="Inman J."/>
            <person name="Amedeo P."/>
            <person name="Hass B."/>
            <person name="Wortman J."/>
        </authorList>
    </citation>
    <scope>NUCLEOTIDE SEQUENCE [LARGE SCALE GENOMIC DNA]</scope>
    <source>
        <strain evidence="4">ATCC 50983 / TXsc</strain>
    </source>
</reference>
<evidence type="ECO:0000256" key="1">
    <source>
        <dbReference type="SAM" id="MobiDB-lite"/>
    </source>
</evidence>
<evidence type="ECO:0000259" key="2">
    <source>
        <dbReference type="Pfam" id="PF17921"/>
    </source>
</evidence>
<organism evidence="4">
    <name type="scientific">Perkinsus marinus (strain ATCC 50983 / TXsc)</name>
    <dbReference type="NCBI Taxonomy" id="423536"/>
    <lineage>
        <taxon>Eukaryota</taxon>
        <taxon>Sar</taxon>
        <taxon>Alveolata</taxon>
        <taxon>Perkinsozoa</taxon>
        <taxon>Perkinsea</taxon>
        <taxon>Perkinsida</taxon>
        <taxon>Perkinsidae</taxon>
        <taxon>Perkinsus</taxon>
    </lineage>
</organism>
<dbReference type="InParanoid" id="C5LS75"/>
<dbReference type="AlphaFoldDB" id="C5LS75"/>
<dbReference type="InterPro" id="IPR041588">
    <property type="entry name" value="Integrase_H2C2"/>
</dbReference>
<dbReference type="Pfam" id="PF17921">
    <property type="entry name" value="Integrase_H2C2"/>
    <property type="match status" value="1"/>
</dbReference>